<proteinExistence type="predicted"/>
<dbReference type="InterPro" id="IPR003593">
    <property type="entry name" value="AAA+_ATPase"/>
</dbReference>
<dbReference type="Pfam" id="PF00158">
    <property type="entry name" value="Sigma54_activat"/>
    <property type="match status" value="1"/>
</dbReference>
<feature type="coiled-coil region" evidence="8">
    <location>
        <begin position="322"/>
        <end position="360"/>
    </location>
</feature>
<evidence type="ECO:0000313" key="14">
    <source>
        <dbReference type="Proteomes" id="UP000237889"/>
    </source>
</evidence>
<keyword evidence="1" id="KW-0547">Nucleotide-binding</keyword>
<protein>
    <submittedName>
        <fullName evidence="13">Histidine kinase</fullName>
    </submittedName>
</protein>
<evidence type="ECO:0000256" key="1">
    <source>
        <dbReference type="ARBA" id="ARBA00022741"/>
    </source>
</evidence>
<dbReference type="InterPro" id="IPR027417">
    <property type="entry name" value="P-loop_NTPase"/>
</dbReference>
<keyword evidence="3" id="KW-0902">Two-component regulatory system</keyword>
<dbReference type="InterPro" id="IPR025943">
    <property type="entry name" value="Sigma_54_int_dom_ATP-bd_2"/>
</dbReference>
<dbReference type="InterPro" id="IPR035965">
    <property type="entry name" value="PAS-like_dom_sf"/>
</dbReference>
<dbReference type="NCBIfam" id="TIGR00229">
    <property type="entry name" value="sensory_box"/>
    <property type="match status" value="1"/>
</dbReference>
<dbReference type="PROSITE" id="PS00688">
    <property type="entry name" value="SIGMA54_INTERACT_3"/>
    <property type="match status" value="1"/>
</dbReference>
<dbReference type="OrthoDB" id="9770562at2"/>
<accession>A0A2S0NHC5</accession>
<dbReference type="InterPro" id="IPR058031">
    <property type="entry name" value="AAA_lid_NorR"/>
</dbReference>
<dbReference type="GO" id="GO:0003677">
    <property type="term" value="F:DNA binding"/>
    <property type="evidence" value="ECO:0007669"/>
    <property type="project" value="UniProtKB-KW"/>
</dbReference>
<dbReference type="InterPro" id="IPR002078">
    <property type="entry name" value="Sigma_54_int"/>
</dbReference>
<keyword evidence="8" id="KW-0175">Coiled coil</keyword>
<dbReference type="GO" id="GO:0005524">
    <property type="term" value="F:ATP binding"/>
    <property type="evidence" value="ECO:0007669"/>
    <property type="project" value="UniProtKB-KW"/>
</dbReference>
<dbReference type="InterPro" id="IPR000700">
    <property type="entry name" value="PAS-assoc_C"/>
</dbReference>
<keyword evidence="4" id="KW-0805">Transcription regulation</keyword>
<evidence type="ECO:0000256" key="2">
    <source>
        <dbReference type="ARBA" id="ARBA00022840"/>
    </source>
</evidence>
<keyword evidence="14" id="KW-1185">Reference proteome</keyword>
<dbReference type="GO" id="GO:0006355">
    <property type="term" value="P:regulation of DNA-templated transcription"/>
    <property type="evidence" value="ECO:0007669"/>
    <property type="project" value="InterPro"/>
</dbReference>
<evidence type="ECO:0000259" key="10">
    <source>
        <dbReference type="PROSITE" id="PS50045"/>
    </source>
</evidence>
<dbReference type="PROSITE" id="PS50045">
    <property type="entry name" value="SIGMA54_INTERACT_4"/>
    <property type="match status" value="1"/>
</dbReference>
<feature type="domain" description="Sigma-54 factor interaction" evidence="10">
    <location>
        <begin position="363"/>
        <end position="592"/>
    </location>
</feature>
<dbReference type="SUPFAM" id="SSF55785">
    <property type="entry name" value="PYP-like sensor domain (PAS domain)"/>
    <property type="match status" value="2"/>
</dbReference>
<organism evidence="13 14">
    <name type="scientific">Phreatobacter cathodiphilus</name>
    <dbReference type="NCBI Taxonomy" id="1868589"/>
    <lineage>
        <taxon>Bacteria</taxon>
        <taxon>Pseudomonadati</taxon>
        <taxon>Pseudomonadota</taxon>
        <taxon>Alphaproteobacteria</taxon>
        <taxon>Hyphomicrobiales</taxon>
        <taxon>Phreatobacteraceae</taxon>
        <taxon>Phreatobacter</taxon>
    </lineage>
</organism>
<dbReference type="KEGG" id="phr:C6569_06600"/>
<dbReference type="PROSITE" id="PS00676">
    <property type="entry name" value="SIGMA54_INTERACT_2"/>
    <property type="match status" value="1"/>
</dbReference>
<keyword evidence="5" id="KW-0238">DNA-binding</keyword>
<gene>
    <name evidence="13" type="ORF">C6569_06600</name>
</gene>
<dbReference type="InterPro" id="IPR001610">
    <property type="entry name" value="PAC"/>
</dbReference>
<dbReference type="FunFam" id="3.40.50.300:FF:000006">
    <property type="entry name" value="DNA-binding transcriptional regulator NtrC"/>
    <property type="match status" value="1"/>
</dbReference>
<keyword evidence="2" id="KW-0067">ATP-binding</keyword>
<dbReference type="PROSITE" id="PS50112">
    <property type="entry name" value="PAS"/>
    <property type="match status" value="1"/>
</dbReference>
<evidence type="ECO:0000259" key="11">
    <source>
        <dbReference type="PROSITE" id="PS50112"/>
    </source>
</evidence>
<feature type="domain" description="PAS" evidence="11">
    <location>
        <begin position="201"/>
        <end position="253"/>
    </location>
</feature>
<evidence type="ECO:0000313" key="13">
    <source>
        <dbReference type="EMBL" id="AVO47558.1"/>
    </source>
</evidence>
<dbReference type="InterPro" id="IPR013767">
    <property type="entry name" value="PAS_fold"/>
</dbReference>
<keyword evidence="6" id="KW-0010">Activator</keyword>
<dbReference type="InterPro" id="IPR025944">
    <property type="entry name" value="Sigma_54_int_dom_CS"/>
</dbReference>
<dbReference type="GO" id="GO:0000160">
    <property type="term" value="P:phosphorelay signal transduction system"/>
    <property type="evidence" value="ECO:0007669"/>
    <property type="project" value="UniProtKB-KW"/>
</dbReference>
<evidence type="ECO:0000256" key="3">
    <source>
        <dbReference type="ARBA" id="ARBA00023012"/>
    </source>
</evidence>
<dbReference type="SMART" id="SM00086">
    <property type="entry name" value="PAC"/>
    <property type="match status" value="1"/>
</dbReference>
<dbReference type="SMART" id="SM00091">
    <property type="entry name" value="PAS"/>
    <property type="match status" value="2"/>
</dbReference>
<dbReference type="Pfam" id="PF25601">
    <property type="entry name" value="AAA_lid_14"/>
    <property type="match status" value="1"/>
</dbReference>
<evidence type="ECO:0000256" key="5">
    <source>
        <dbReference type="ARBA" id="ARBA00023125"/>
    </source>
</evidence>
<dbReference type="CDD" id="cd00130">
    <property type="entry name" value="PAS"/>
    <property type="match status" value="2"/>
</dbReference>
<dbReference type="PANTHER" id="PTHR32071:SF117">
    <property type="entry name" value="PTS-DEPENDENT DIHYDROXYACETONE KINASE OPERON REGULATORY PROTEIN-RELATED"/>
    <property type="match status" value="1"/>
</dbReference>
<dbReference type="SMART" id="SM00382">
    <property type="entry name" value="AAA"/>
    <property type="match status" value="1"/>
</dbReference>
<dbReference type="Gene3D" id="1.10.8.60">
    <property type="match status" value="1"/>
</dbReference>
<dbReference type="Pfam" id="PF13188">
    <property type="entry name" value="PAS_8"/>
    <property type="match status" value="1"/>
</dbReference>
<evidence type="ECO:0000259" key="12">
    <source>
        <dbReference type="PROSITE" id="PS50113"/>
    </source>
</evidence>
<dbReference type="SUPFAM" id="SSF52540">
    <property type="entry name" value="P-loop containing nucleoside triphosphate hydrolases"/>
    <property type="match status" value="1"/>
</dbReference>
<name>A0A2S0NHC5_9HYPH</name>
<dbReference type="PROSITE" id="PS00675">
    <property type="entry name" value="SIGMA54_INTERACT_1"/>
    <property type="match status" value="1"/>
</dbReference>
<dbReference type="Gene3D" id="3.40.50.300">
    <property type="entry name" value="P-loop containing nucleotide triphosphate hydrolases"/>
    <property type="match status" value="1"/>
</dbReference>
<feature type="region of interest" description="Disordered" evidence="9">
    <location>
        <begin position="16"/>
        <end position="53"/>
    </location>
</feature>
<evidence type="ECO:0000256" key="9">
    <source>
        <dbReference type="SAM" id="MobiDB-lite"/>
    </source>
</evidence>
<evidence type="ECO:0000256" key="4">
    <source>
        <dbReference type="ARBA" id="ARBA00023015"/>
    </source>
</evidence>
<evidence type="ECO:0000256" key="8">
    <source>
        <dbReference type="SAM" id="Coils"/>
    </source>
</evidence>
<evidence type="ECO:0000256" key="7">
    <source>
        <dbReference type="ARBA" id="ARBA00023163"/>
    </source>
</evidence>
<feature type="domain" description="PAC" evidence="12">
    <location>
        <begin position="280"/>
        <end position="331"/>
    </location>
</feature>
<reference evidence="13 14" key="1">
    <citation type="submission" date="2018-03" db="EMBL/GenBank/DDBJ databases">
        <title>Genome sequencing of Phreatobacter sp.</title>
        <authorList>
            <person name="Kim S.-J."/>
            <person name="Heo J."/>
            <person name="Kwon S.-W."/>
        </authorList>
    </citation>
    <scope>NUCLEOTIDE SEQUENCE [LARGE SCALE GENOMIC DNA]</scope>
    <source>
        <strain evidence="13 14">S-12</strain>
    </source>
</reference>
<evidence type="ECO:0000256" key="6">
    <source>
        <dbReference type="ARBA" id="ARBA00023159"/>
    </source>
</evidence>
<dbReference type="InterPro" id="IPR025662">
    <property type="entry name" value="Sigma_54_int_dom_ATP-bd_1"/>
</dbReference>
<dbReference type="PANTHER" id="PTHR32071">
    <property type="entry name" value="TRANSCRIPTIONAL REGULATORY PROTEIN"/>
    <property type="match status" value="1"/>
</dbReference>
<dbReference type="Proteomes" id="UP000237889">
    <property type="component" value="Chromosome"/>
</dbReference>
<dbReference type="CDD" id="cd00009">
    <property type="entry name" value="AAA"/>
    <property type="match status" value="1"/>
</dbReference>
<dbReference type="AlphaFoldDB" id="A0A2S0NHC5"/>
<dbReference type="PROSITE" id="PS50113">
    <property type="entry name" value="PAC"/>
    <property type="match status" value="1"/>
</dbReference>
<keyword evidence="13" id="KW-0808">Transferase</keyword>
<dbReference type="Pfam" id="PF00989">
    <property type="entry name" value="PAS"/>
    <property type="match status" value="1"/>
</dbReference>
<keyword evidence="7" id="KW-0804">Transcription</keyword>
<dbReference type="Gene3D" id="3.30.450.20">
    <property type="entry name" value="PAS domain"/>
    <property type="match status" value="2"/>
</dbReference>
<feature type="region of interest" description="Disordered" evidence="9">
    <location>
        <begin position="666"/>
        <end position="686"/>
    </location>
</feature>
<sequence>MSGACKVEASFHGGRKTAAGLKSAARGADDEKSELTTSHEGAHDKSSFQEPPPVIPTASPAGAAFTALADPALVVDPRSAAVIDANPAAERLLGYPAAALRALRITDLHRGQRPALVVFTEEVLHKGLAHTRSLSPLKAGGGTLRVEYTGTVLRSGADPLILLAMADLDARHRRDVDADADGTLRQGIDEWKRVERLFHTIEKENQLILKAAGEGIYGVNADGKTTFVNPAAEALLGWTAEELVGKDMHSLVHHHRADGSPYPNHDCPIYAAFRDGAVQTVADEVFWRKDGSPLWVEYTSTPIRERGAIIGAVIVFRDVSQRREAEEKLRQALAEVDSLRQRLERENAYLQEEIRLESNHRGIIGRSAAIQKTLRQIDLVAPTDATVLVTGESGTGKELIGRAIHEASGRRDRPLIRVNCAAIPRELFESEFFGHVRGAFTGALRDRIGRFELADGGTLFLDEVGEIPLELQGKLLRILQEGQFERVGEERTRSVDVRVIAATNRDLRAEVRAGRFREDLYFRLDVFPIHSVPLRERVDDVAPLALHFLRHAERKLKISGLGLSEEDVRRLAGYAWPGNVRELQNVIERAAILAHRGRLAIDLPGTATRAAPSAAAVAPREGVLTEEQRRARDRQNLVAALELAGGKVSGPGGAAERLGIRPTTFASRLKAHGLDPRDHRGRAPAA</sequence>
<dbReference type="InterPro" id="IPR000014">
    <property type="entry name" value="PAS"/>
</dbReference>
<dbReference type="GO" id="GO:0016301">
    <property type="term" value="F:kinase activity"/>
    <property type="evidence" value="ECO:0007669"/>
    <property type="project" value="UniProtKB-KW"/>
</dbReference>
<keyword evidence="13" id="KW-0418">Kinase</keyword>
<dbReference type="EMBL" id="CP027668">
    <property type="protein sequence ID" value="AVO47558.1"/>
    <property type="molecule type" value="Genomic_DNA"/>
</dbReference>